<keyword evidence="3" id="KW-0285">Flavoprotein</keyword>
<comment type="caution">
    <text evidence="7">The sequence shown here is derived from an EMBL/GenBank/DDBJ whole genome shotgun (WGS) entry which is preliminary data.</text>
</comment>
<dbReference type="GO" id="GO:0003995">
    <property type="term" value="F:acyl-CoA dehydrogenase activity"/>
    <property type="evidence" value="ECO:0007669"/>
    <property type="project" value="TreeGrafter"/>
</dbReference>
<dbReference type="InterPro" id="IPR009075">
    <property type="entry name" value="AcylCo_DH/oxidase_C"/>
</dbReference>
<comment type="similarity">
    <text evidence="2">Belongs to the acyl-CoA dehydrogenase family.</text>
</comment>
<dbReference type="Pfam" id="PF02771">
    <property type="entry name" value="Acyl-CoA_dh_N"/>
    <property type="match status" value="1"/>
</dbReference>
<dbReference type="InterPro" id="IPR009100">
    <property type="entry name" value="AcylCoA_DH/oxidase_NM_dom_sf"/>
</dbReference>
<dbReference type="AlphaFoldDB" id="A0A117XNX1"/>
<evidence type="ECO:0000256" key="2">
    <source>
        <dbReference type="ARBA" id="ARBA00009347"/>
    </source>
</evidence>
<dbReference type="InterPro" id="IPR036250">
    <property type="entry name" value="AcylCo_DH-like_C"/>
</dbReference>
<dbReference type="SUPFAM" id="SSF47203">
    <property type="entry name" value="Acyl-CoA dehydrogenase C-terminal domain-like"/>
    <property type="match status" value="1"/>
</dbReference>
<reference evidence="7 8" key="1">
    <citation type="submission" date="2015-11" db="EMBL/GenBank/DDBJ databases">
        <title>Expanding the genomic diversity of Burkholderia species for the development of highly accurate diagnostics.</title>
        <authorList>
            <person name="Sahl J."/>
            <person name="Keim P."/>
            <person name="Wagner D."/>
        </authorList>
    </citation>
    <scope>NUCLEOTIDE SEQUENCE [LARGE SCALE GENOMIC DNA]</scope>
    <source>
        <strain evidence="7 8">RF32-BP4</strain>
    </source>
</reference>
<name>A0A117XNX1_9BURK</name>
<dbReference type="EMBL" id="LOTN01000051">
    <property type="protein sequence ID" value="KUZ85923.1"/>
    <property type="molecule type" value="Genomic_DNA"/>
</dbReference>
<evidence type="ECO:0000313" key="7">
    <source>
        <dbReference type="EMBL" id="KUZ85923.1"/>
    </source>
</evidence>
<proteinExistence type="inferred from homology"/>
<evidence type="ECO:0000256" key="4">
    <source>
        <dbReference type="ARBA" id="ARBA00022827"/>
    </source>
</evidence>
<dbReference type="SUPFAM" id="SSF56645">
    <property type="entry name" value="Acyl-CoA dehydrogenase NM domain-like"/>
    <property type="match status" value="1"/>
</dbReference>
<keyword evidence="4" id="KW-0274">FAD</keyword>
<dbReference type="Proteomes" id="UP000065521">
    <property type="component" value="Unassembled WGS sequence"/>
</dbReference>
<evidence type="ECO:0000256" key="1">
    <source>
        <dbReference type="ARBA" id="ARBA00001974"/>
    </source>
</evidence>
<dbReference type="PIRSF" id="PIRSF016578">
    <property type="entry name" value="HsaA"/>
    <property type="match status" value="1"/>
</dbReference>
<dbReference type="Gene3D" id="1.20.140.10">
    <property type="entry name" value="Butyryl-CoA Dehydrogenase, subunit A, domain 3"/>
    <property type="match status" value="1"/>
</dbReference>
<feature type="domain" description="Acyl-CoA dehydrogenase/oxidase C-terminal" evidence="5">
    <location>
        <begin position="248"/>
        <end position="370"/>
    </location>
</feature>
<sequence>MSRLLPDAAAPAGDDTRRLDAAAHAVAQVAALHADAVDRDARCPVEAIEAMRAQRLLGAMAPVRLGGAGASLADVASACAILGEACASAAMVFAMHQIQVACIVDHALDDGWHKLFLQQLARHQWLLASATSEEGVGGNLRASQCALETDGGEFRLRKRASTISYGEYADGILATARRDAHAPPSDQVLVTLLRDGYTLTRSSEWDTLGMRGTCSSGFALDARGAAVQCLPAPFSQIAEQTMVPASHILWASVWIGVAQDAFNRAHHFFRAQMRKTDGAPSPASRRIAESLERMQAMQARVDHVLRLHAGAASRSWSAGMAWAAEINTLKTYVSTTALEVACQAMLICGMAGYQHGTPFSVGRHIRDLHAAPLMISNDRIAANTSSLLLALRPATPEKQP</sequence>
<comment type="cofactor">
    <cofactor evidence="1">
        <name>FAD</name>
        <dbReference type="ChEBI" id="CHEBI:57692"/>
    </cofactor>
</comment>
<dbReference type="GO" id="GO:0050660">
    <property type="term" value="F:flavin adenine dinucleotide binding"/>
    <property type="evidence" value="ECO:0007669"/>
    <property type="project" value="InterPro"/>
</dbReference>
<dbReference type="RefSeq" id="WP_059635840.1">
    <property type="nucleotide sequence ID" value="NZ_LOTK01000087.1"/>
</dbReference>
<dbReference type="InterPro" id="IPR046373">
    <property type="entry name" value="Acyl-CoA_Oxase/DH_mid-dom_sf"/>
</dbReference>
<evidence type="ECO:0000259" key="5">
    <source>
        <dbReference type="Pfam" id="PF00441"/>
    </source>
</evidence>
<dbReference type="Gene3D" id="1.10.540.10">
    <property type="entry name" value="Acyl-CoA dehydrogenase/oxidase, N-terminal domain"/>
    <property type="match status" value="1"/>
</dbReference>
<protein>
    <submittedName>
        <fullName evidence="7">Acyl-CoA dehydrogenase</fullName>
    </submittedName>
</protein>
<accession>A0A117XNX1</accession>
<dbReference type="InterPro" id="IPR013786">
    <property type="entry name" value="AcylCoA_DH/ox_N"/>
</dbReference>
<evidence type="ECO:0000259" key="6">
    <source>
        <dbReference type="Pfam" id="PF02771"/>
    </source>
</evidence>
<gene>
    <name evidence="7" type="ORF">WI38_23750</name>
</gene>
<dbReference type="Gene3D" id="2.40.110.10">
    <property type="entry name" value="Butyryl-CoA Dehydrogenase, subunit A, domain 2"/>
    <property type="match status" value="1"/>
</dbReference>
<feature type="domain" description="Acyl-CoA dehydrogenase/oxidase N-terminal" evidence="6">
    <location>
        <begin position="20"/>
        <end position="121"/>
    </location>
</feature>
<dbReference type="PANTHER" id="PTHR43884:SF12">
    <property type="entry name" value="ISOVALERYL-COA DEHYDROGENASE, MITOCHONDRIAL-RELATED"/>
    <property type="match status" value="1"/>
</dbReference>
<dbReference type="PANTHER" id="PTHR43884">
    <property type="entry name" value="ACYL-COA DEHYDROGENASE"/>
    <property type="match status" value="1"/>
</dbReference>
<evidence type="ECO:0000256" key="3">
    <source>
        <dbReference type="ARBA" id="ARBA00022630"/>
    </source>
</evidence>
<organism evidence="7 8">
    <name type="scientific">Burkholderia ubonensis</name>
    <dbReference type="NCBI Taxonomy" id="101571"/>
    <lineage>
        <taxon>Bacteria</taxon>
        <taxon>Pseudomonadati</taxon>
        <taxon>Pseudomonadota</taxon>
        <taxon>Betaproteobacteria</taxon>
        <taxon>Burkholderiales</taxon>
        <taxon>Burkholderiaceae</taxon>
        <taxon>Burkholderia</taxon>
        <taxon>Burkholderia cepacia complex</taxon>
    </lineage>
</organism>
<dbReference type="Pfam" id="PF00441">
    <property type="entry name" value="Acyl-CoA_dh_1"/>
    <property type="match status" value="1"/>
</dbReference>
<evidence type="ECO:0000313" key="8">
    <source>
        <dbReference type="Proteomes" id="UP000065521"/>
    </source>
</evidence>
<dbReference type="InterPro" id="IPR037069">
    <property type="entry name" value="AcylCoA_DH/ox_N_sf"/>
</dbReference>